<dbReference type="GO" id="GO:0005412">
    <property type="term" value="F:D-glucose:sodium symporter activity"/>
    <property type="evidence" value="ECO:0007669"/>
    <property type="project" value="TreeGrafter"/>
</dbReference>
<proteinExistence type="inferred from homology"/>
<evidence type="ECO:0000313" key="8">
    <source>
        <dbReference type="EMBL" id="KFJ03888.1"/>
    </source>
</evidence>
<feature type="transmembrane region" description="Helical" evidence="7">
    <location>
        <begin position="448"/>
        <end position="466"/>
    </location>
</feature>
<evidence type="ECO:0000256" key="6">
    <source>
        <dbReference type="RuleBase" id="RU362091"/>
    </source>
</evidence>
<feature type="transmembrane region" description="Helical" evidence="7">
    <location>
        <begin position="194"/>
        <end position="214"/>
    </location>
</feature>
<reference evidence="8 9" key="1">
    <citation type="submission" date="2014-03" db="EMBL/GenBank/DDBJ databases">
        <title>Genomics of Bifidobacteria.</title>
        <authorList>
            <person name="Ventura M."/>
            <person name="Milani C."/>
            <person name="Lugli G.A."/>
        </authorList>
    </citation>
    <scope>NUCLEOTIDE SEQUENCE [LARGE SCALE GENOMIC DNA]</scope>
    <source>
        <strain evidence="8 9">LMG 11597</strain>
    </source>
</reference>
<evidence type="ECO:0000313" key="9">
    <source>
        <dbReference type="Proteomes" id="UP000029055"/>
    </source>
</evidence>
<feature type="transmembrane region" description="Helical" evidence="7">
    <location>
        <begin position="419"/>
        <end position="441"/>
    </location>
</feature>
<evidence type="ECO:0000256" key="1">
    <source>
        <dbReference type="ARBA" id="ARBA00004141"/>
    </source>
</evidence>
<dbReference type="OrthoDB" id="9814523at2"/>
<comment type="caution">
    <text evidence="8">The sequence shown here is derived from an EMBL/GenBank/DDBJ whole genome shotgun (WGS) entry which is preliminary data.</text>
</comment>
<dbReference type="eggNOG" id="COG0591">
    <property type="taxonomic scope" value="Bacteria"/>
</dbReference>
<dbReference type="InterPro" id="IPR001734">
    <property type="entry name" value="Na/solute_symporter"/>
</dbReference>
<gene>
    <name evidence="8" type="ORF">BISU_0364</name>
</gene>
<keyword evidence="3 7" id="KW-0812">Transmembrane</keyword>
<comment type="subcellular location">
    <subcellularLocation>
        <location evidence="1">Membrane</location>
        <topology evidence="1">Multi-pass membrane protein</topology>
    </subcellularLocation>
</comment>
<evidence type="ECO:0000256" key="2">
    <source>
        <dbReference type="ARBA" id="ARBA00006434"/>
    </source>
</evidence>
<evidence type="ECO:0000256" key="3">
    <source>
        <dbReference type="ARBA" id="ARBA00022692"/>
    </source>
</evidence>
<dbReference type="InterPro" id="IPR038377">
    <property type="entry name" value="Na/Glc_symporter_sf"/>
</dbReference>
<dbReference type="Pfam" id="PF00474">
    <property type="entry name" value="SSF"/>
    <property type="match status" value="1"/>
</dbReference>
<dbReference type="PROSITE" id="PS50283">
    <property type="entry name" value="NA_SOLUT_SYMP_3"/>
    <property type="match status" value="1"/>
</dbReference>
<dbReference type="STRING" id="77635.BISU_0364"/>
<dbReference type="CDD" id="cd11478">
    <property type="entry name" value="SLC5sbd_u2"/>
    <property type="match status" value="1"/>
</dbReference>
<dbReference type="PANTHER" id="PTHR11819:SF195">
    <property type="entry name" value="SODIUM_GLUCOSE COTRANSPORTER 4"/>
    <property type="match status" value="1"/>
</dbReference>
<name>A0A087E7Y7_9BIFI</name>
<dbReference type="AlphaFoldDB" id="A0A087E7Y7"/>
<feature type="transmembrane region" description="Helical" evidence="7">
    <location>
        <begin position="132"/>
        <end position="157"/>
    </location>
</feature>
<evidence type="ECO:0000256" key="4">
    <source>
        <dbReference type="ARBA" id="ARBA00022989"/>
    </source>
</evidence>
<keyword evidence="4 7" id="KW-1133">Transmembrane helix</keyword>
<feature type="transmembrane region" description="Helical" evidence="7">
    <location>
        <begin position="562"/>
        <end position="579"/>
    </location>
</feature>
<dbReference type="Proteomes" id="UP000029055">
    <property type="component" value="Unassembled WGS sequence"/>
</dbReference>
<feature type="transmembrane region" description="Helical" evidence="7">
    <location>
        <begin position="90"/>
        <end position="111"/>
    </location>
</feature>
<feature type="transmembrane region" description="Helical" evidence="7">
    <location>
        <begin position="486"/>
        <end position="506"/>
    </location>
</feature>
<keyword evidence="5 7" id="KW-0472">Membrane</keyword>
<protein>
    <submittedName>
        <fullName evidence="8">SSS sodium solute transporter superfamily protein</fullName>
    </submittedName>
</protein>
<evidence type="ECO:0000256" key="7">
    <source>
        <dbReference type="SAM" id="Phobius"/>
    </source>
</evidence>
<feature type="transmembrane region" description="Helical" evidence="7">
    <location>
        <begin position="56"/>
        <end position="78"/>
    </location>
</feature>
<dbReference type="NCBIfam" id="TIGR00813">
    <property type="entry name" value="sss"/>
    <property type="match status" value="1"/>
</dbReference>
<comment type="similarity">
    <text evidence="2 6">Belongs to the sodium:solute symporter (SSF) (TC 2.A.21) family.</text>
</comment>
<feature type="transmembrane region" description="Helical" evidence="7">
    <location>
        <begin position="338"/>
        <end position="357"/>
    </location>
</feature>
<dbReference type="GO" id="GO:0005886">
    <property type="term" value="C:plasma membrane"/>
    <property type="evidence" value="ECO:0007669"/>
    <property type="project" value="TreeGrafter"/>
</dbReference>
<feature type="transmembrane region" description="Helical" evidence="7">
    <location>
        <begin position="163"/>
        <end position="182"/>
    </location>
</feature>
<feature type="transmembrane region" description="Helical" evidence="7">
    <location>
        <begin position="250"/>
        <end position="268"/>
    </location>
</feature>
<dbReference type="PANTHER" id="PTHR11819">
    <property type="entry name" value="SOLUTE CARRIER FAMILY 5"/>
    <property type="match status" value="1"/>
</dbReference>
<feature type="transmembrane region" description="Helical" evidence="7">
    <location>
        <begin position="297"/>
        <end position="318"/>
    </location>
</feature>
<dbReference type="RefSeq" id="WP_024463202.1">
    <property type="nucleotide sequence ID" value="NZ_CP062939.1"/>
</dbReference>
<dbReference type="Gene3D" id="1.20.1730.10">
    <property type="entry name" value="Sodium/glucose cotransporter"/>
    <property type="match status" value="1"/>
</dbReference>
<keyword evidence="9" id="KW-1185">Reference proteome</keyword>
<organism evidence="8 9">
    <name type="scientific">Bifidobacterium subtile</name>
    <dbReference type="NCBI Taxonomy" id="77635"/>
    <lineage>
        <taxon>Bacteria</taxon>
        <taxon>Bacillati</taxon>
        <taxon>Actinomycetota</taxon>
        <taxon>Actinomycetes</taxon>
        <taxon>Bifidobacteriales</taxon>
        <taxon>Bifidobacteriaceae</taxon>
        <taxon>Bifidobacterium</taxon>
    </lineage>
</organism>
<feature type="transmembrane region" description="Helical" evidence="7">
    <location>
        <begin position="17"/>
        <end position="35"/>
    </location>
</feature>
<evidence type="ECO:0000256" key="5">
    <source>
        <dbReference type="ARBA" id="ARBA00023136"/>
    </source>
</evidence>
<sequence>MVELAAGDSAIRLSLSWVDWLILVIYFAMIVWIGYSIHRQQKSSEDFLLAGRSMPAWIAGLAFCAANLGATEILGMAANGAQIGMPTIHYYLIGAVPGMVFLGIFMMPFYYGSGVRSVPEFMNQRFGKGSHLIVSLCFAVSTILQSGINLYAMALILQAMLGWSQWTAIIVSAVFVLSYITLGGLTSAIYNEVMQFFVIVAALIPVTVIGLHRVGGWSGLQTKLGGSGGLMHAWVGTGIGNVTNPVGGDWFSIIMGLGFVLGFGYWTTNFTEVQRAFAAKSMTASRMTPIVGAIPKMFIWMIIVIPGLIAAATVGNLFAGLHPVLQYNEAIPYLFKQYLPSGVLGIAVTGMMASFMAGMAANISSFNTVFTYDLWLNYVKPGQKDKYYPNTGRIITVIGVFVSVFTAWIASQFGNIMTYLQTLFSFFNAPLFAVFILGLVWKRVSNKAGTIGYVCGIIAPLITYILYLRSVAAGNPIFGSPTAETWYGAIFSCLATWIVAAAITPFTKAKSDKELEGLTFASGGLKYFRAAKAEELEDAKRAAKAAGKDVSTVKVPWYKKPAVLGGVIFALGLAFYIPFF</sequence>
<feature type="transmembrane region" description="Helical" evidence="7">
    <location>
        <begin position="394"/>
        <end position="413"/>
    </location>
</feature>
<accession>A0A087E7Y7</accession>
<dbReference type="EMBL" id="JGZR01000006">
    <property type="protein sequence ID" value="KFJ03888.1"/>
    <property type="molecule type" value="Genomic_DNA"/>
</dbReference>